<evidence type="ECO:0000313" key="2">
    <source>
        <dbReference type="EMBL" id="MBI3014019.1"/>
    </source>
</evidence>
<organism evidence="2 3">
    <name type="scientific">Tectimicrobiota bacterium</name>
    <dbReference type="NCBI Taxonomy" id="2528274"/>
    <lineage>
        <taxon>Bacteria</taxon>
        <taxon>Pseudomonadati</taxon>
        <taxon>Nitrospinota/Tectimicrobiota group</taxon>
        <taxon>Candidatus Tectimicrobiota</taxon>
    </lineage>
</organism>
<reference evidence="2" key="1">
    <citation type="submission" date="2020-07" db="EMBL/GenBank/DDBJ databases">
        <title>Huge and variable diversity of episymbiotic CPR bacteria and DPANN archaea in groundwater ecosystems.</title>
        <authorList>
            <person name="He C.Y."/>
            <person name="Keren R."/>
            <person name="Whittaker M."/>
            <person name="Farag I.F."/>
            <person name="Doudna J."/>
            <person name="Cate J.H.D."/>
            <person name="Banfield J.F."/>
        </authorList>
    </citation>
    <scope>NUCLEOTIDE SEQUENCE</scope>
    <source>
        <strain evidence="2">NC_groundwater_717_Ag_S-0.2um_59_8</strain>
    </source>
</reference>
<feature type="region of interest" description="Disordered" evidence="1">
    <location>
        <begin position="1"/>
        <end position="23"/>
    </location>
</feature>
<feature type="compositionally biased region" description="Basic and acidic residues" evidence="1">
    <location>
        <begin position="1"/>
        <end position="18"/>
    </location>
</feature>
<dbReference type="AlphaFoldDB" id="A0A932LZP5"/>
<dbReference type="SUPFAM" id="SSF88659">
    <property type="entry name" value="Sigma3 and sigma4 domains of RNA polymerase sigma factors"/>
    <property type="match status" value="1"/>
</dbReference>
<name>A0A932LZP5_UNCTE</name>
<accession>A0A932LZP5</accession>
<proteinExistence type="predicted"/>
<evidence type="ECO:0000256" key="1">
    <source>
        <dbReference type="SAM" id="MobiDB-lite"/>
    </source>
</evidence>
<evidence type="ECO:0000313" key="3">
    <source>
        <dbReference type="Proteomes" id="UP000741360"/>
    </source>
</evidence>
<comment type="caution">
    <text evidence="2">The sequence shown here is derived from an EMBL/GenBank/DDBJ whole genome shotgun (WGS) entry which is preliminary data.</text>
</comment>
<dbReference type="InterPro" id="IPR013324">
    <property type="entry name" value="RNA_pol_sigma_r3/r4-like"/>
</dbReference>
<gene>
    <name evidence="2" type="ORF">HYY65_02905</name>
</gene>
<dbReference type="EMBL" id="JACPSX010000048">
    <property type="protein sequence ID" value="MBI3014019.1"/>
    <property type="molecule type" value="Genomic_DNA"/>
</dbReference>
<sequence>MERDNQKREQDEVQRPPDDLPPEQLQEAWEKYLRSQMDESGSRSHSEILVSPRKLEFLAERLPADYQRMKPSPRMQLFTQALHNCLPKLSLMQQLAIKKYYGIGKEARSQPEIAGDLGLSSQRMAAKYPDRARKQLKVLIRKELSRLVKASVQPKARPSAK</sequence>
<dbReference type="Proteomes" id="UP000741360">
    <property type="component" value="Unassembled WGS sequence"/>
</dbReference>
<protein>
    <submittedName>
        <fullName evidence="2">Uncharacterized protein</fullName>
    </submittedName>
</protein>